<comment type="caution">
    <text evidence="1">The sequence shown here is derived from an EMBL/GenBank/DDBJ whole genome shotgun (WGS) entry which is preliminary data.</text>
</comment>
<accession>A0A3D8P3F7</accession>
<proteinExistence type="predicted"/>
<dbReference type="RefSeq" id="WP_115793332.1">
    <property type="nucleotide sequence ID" value="NZ_QSLN01000024.1"/>
</dbReference>
<evidence type="ECO:0008006" key="3">
    <source>
        <dbReference type="Google" id="ProtNLM"/>
    </source>
</evidence>
<evidence type="ECO:0000313" key="1">
    <source>
        <dbReference type="EMBL" id="RDV81160.1"/>
    </source>
</evidence>
<evidence type="ECO:0000313" key="2">
    <source>
        <dbReference type="Proteomes" id="UP000256329"/>
    </source>
</evidence>
<protein>
    <recommendedName>
        <fullName evidence="3">DUF2508 family protein</fullName>
    </recommendedName>
</protein>
<organism evidence="1 2">
    <name type="scientific">Ammonifex thiophilus</name>
    <dbReference type="NCBI Taxonomy" id="444093"/>
    <lineage>
        <taxon>Bacteria</taxon>
        <taxon>Bacillati</taxon>
        <taxon>Bacillota</taxon>
        <taxon>Clostridia</taxon>
        <taxon>Thermoanaerobacterales</taxon>
        <taxon>Thermoanaerobacteraceae</taxon>
        <taxon>Ammonifex</taxon>
    </lineage>
</organism>
<sequence>MDPRLSEQKALLEEYRQALRARRACRCHFDFCDPEYLDAAIFALGAAERRIGALIKTAKKEKVTAWRRP</sequence>
<dbReference type="AlphaFoldDB" id="A0A3D8P3F7"/>
<dbReference type="EMBL" id="QSLN01000024">
    <property type="protein sequence ID" value="RDV81160.1"/>
    <property type="molecule type" value="Genomic_DNA"/>
</dbReference>
<reference evidence="1 2" key="1">
    <citation type="submission" date="2018-08" db="EMBL/GenBank/DDBJ databases">
        <title>Form III RuBisCO-mediated autotrophy in Thermodesulfobium bacteria.</title>
        <authorList>
            <person name="Toshchakov S.V."/>
            <person name="Kublanov I.V."/>
            <person name="Frolov E."/>
            <person name="Bonch-Osmolovskaya E.A."/>
            <person name="Tourova T.P."/>
            <person name="Chernych N.A."/>
            <person name="Lebedinsky A.V."/>
        </authorList>
    </citation>
    <scope>NUCLEOTIDE SEQUENCE [LARGE SCALE GENOMIC DNA]</scope>
    <source>
        <strain evidence="1 2">SR</strain>
    </source>
</reference>
<gene>
    <name evidence="1" type="ORF">DXX99_09965</name>
</gene>
<dbReference type="Proteomes" id="UP000256329">
    <property type="component" value="Unassembled WGS sequence"/>
</dbReference>
<keyword evidence="2" id="KW-1185">Reference proteome</keyword>
<dbReference type="OrthoDB" id="1727080at2"/>
<name>A0A3D8P3F7_9THEO</name>